<name>A0A8D8BXP7_CULPI</name>
<protein>
    <submittedName>
        <fullName evidence="2">(northern house mosquito) hypothetical protein</fullName>
    </submittedName>
</protein>
<sequence>MRPTTSSTTKNWAITAKRHTRRFPMAAKRHQRRVPMAVQRPTTPRASPATQDPSPQQAPRHPLTQTPHETAVARPISPHGLPQAVKQWIQLLMSAARIALDIPV</sequence>
<dbReference type="EMBL" id="HBUE01096656">
    <property type="protein sequence ID" value="CAG6483496.1"/>
    <property type="molecule type" value="Transcribed_RNA"/>
</dbReference>
<evidence type="ECO:0000256" key="1">
    <source>
        <dbReference type="SAM" id="MobiDB-lite"/>
    </source>
</evidence>
<feature type="region of interest" description="Disordered" evidence="1">
    <location>
        <begin position="1"/>
        <end position="78"/>
    </location>
</feature>
<evidence type="ECO:0000313" key="2">
    <source>
        <dbReference type="EMBL" id="CAG6483496.1"/>
    </source>
</evidence>
<organism evidence="2">
    <name type="scientific">Culex pipiens</name>
    <name type="common">House mosquito</name>
    <dbReference type="NCBI Taxonomy" id="7175"/>
    <lineage>
        <taxon>Eukaryota</taxon>
        <taxon>Metazoa</taxon>
        <taxon>Ecdysozoa</taxon>
        <taxon>Arthropoda</taxon>
        <taxon>Hexapoda</taxon>
        <taxon>Insecta</taxon>
        <taxon>Pterygota</taxon>
        <taxon>Neoptera</taxon>
        <taxon>Endopterygota</taxon>
        <taxon>Diptera</taxon>
        <taxon>Nematocera</taxon>
        <taxon>Culicoidea</taxon>
        <taxon>Culicidae</taxon>
        <taxon>Culicinae</taxon>
        <taxon>Culicini</taxon>
        <taxon>Culex</taxon>
        <taxon>Culex</taxon>
    </lineage>
</organism>
<proteinExistence type="predicted"/>
<feature type="compositionally biased region" description="Polar residues" evidence="1">
    <location>
        <begin position="1"/>
        <end position="12"/>
    </location>
</feature>
<feature type="compositionally biased region" description="Polar residues" evidence="1">
    <location>
        <begin position="40"/>
        <end position="68"/>
    </location>
</feature>
<accession>A0A8D8BXP7</accession>
<reference evidence="2" key="1">
    <citation type="submission" date="2021-05" db="EMBL/GenBank/DDBJ databases">
        <authorList>
            <person name="Alioto T."/>
            <person name="Alioto T."/>
            <person name="Gomez Garrido J."/>
        </authorList>
    </citation>
    <scope>NUCLEOTIDE SEQUENCE</scope>
</reference>
<dbReference type="AlphaFoldDB" id="A0A8D8BXP7"/>
<feature type="compositionally biased region" description="Basic residues" evidence="1">
    <location>
        <begin position="16"/>
        <end position="33"/>
    </location>
</feature>